<gene>
    <name evidence="2" type="ORF">N177_3630</name>
</gene>
<dbReference type="OrthoDB" id="6293260at2"/>
<dbReference type="Pfam" id="PF13302">
    <property type="entry name" value="Acetyltransf_3"/>
    <property type="match status" value="1"/>
</dbReference>
<dbReference type="SUPFAM" id="SSF55729">
    <property type="entry name" value="Acyl-CoA N-acyltransferases (Nat)"/>
    <property type="match status" value="1"/>
</dbReference>
<reference evidence="2 3" key="1">
    <citation type="journal article" date="2014" name="Genome Announc.">
        <title>Draft Genome Sequence of Lutibaculum baratangense Strain AMV1T, Isolated from a Mud Volcano in Andamans, India.</title>
        <authorList>
            <person name="Singh A."/>
            <person name="Sreenivas A."/>
            <person name="Sathyanarayana Reddy G."/>
            <person name="Pinnaka A.K."/>
            <person name="Shivaji S."/>
        </authorList>
    </citation>
    <scope>NUCLEOTIDE SEQUENCE [LARGE SCALE GENOMIC DNA]</scope>
    <source>
        <strain evidence="2 3">AMV1</strain>
    </source>
</reference>
<evidence type="ECO:0000259" key="1">
    <source>
        <dbReference type="PROSITE" id="PS51186"/>
    </source>
</evidence>
<dbReference type="STRING" id="631454.N177_3630"/>
<dbReference type="InterPro" id="IPR051531">
    <property type="entry name" value="N-acetyltransferase"/>
</dbReference>
<dbReference type="InterPro" id="IPR000182">
    <property type="entry name" value="GNAT_dom"/>
</dbReference>
<dbReference type="Gene3D" id="3.40.630.30">
    <property type="match status" value="1"/>
</dbReference>
<evidence type="ECO:0000313" key="3">
    <source>
        <dbReference type="Proteomes" id="UP000017819"/>
    </source>
</evidence>
<dbReference type="PANTHER" id="PTHR43792">
    <property type="entry name" value="GNAT FAMILY, PUTATIVE (AFU_ORTHOLOGUE AFUA_3G00765)-RELATED-RELATED"/>
    <property type="match status" value="1"/>
</dbReference>
<dbReference type="eggNOG" id="COG1670">
    <property type="taxonomic scope" value="Bacteria"/>
</dbReference>
<sequence length="178" mass="19879">MTELETERLALRPYRSEERRFVATLMRNPEVFFWRDQPVPDEVIDAVMARSARLAPLGLGWFAVFLRDGGAFIGNVILQPIQVDDAEDVEIGWHLLPRKWGQGYATEAAGALLDHGMRTLGLGRVVAVALPTNERSLRVIRRIGLPYIGERLHAGLPHAFFGLTNEQYMTARGAAATN</sequence>
<protein>
    <recommendedName>
        <fullName evidence="1">N-acetyltransferase domain-containing protein</fullName>
    </recommendedName>
</protein>
<feature type="domain" description="N-acetyltransferase" evidence="1">
    <location>
        <begin position="9"/>
        <end position="170"/>
    </location>
</feature>
<dbReference type="EMBL" id="AWXZ01000039">
    <property type="protein sequence ID" value="ESR23562.1"/>
    <property type="molecule type" value="Genomic_DNA"/>
</dbReference>
<comment type="caution">
    <text evidence="2">The sequence shown here is derived from an EMBL/GenBank/DDBJ whole genome shotgun (WGS) entry which is preliminary data.</text>
</comment>
<dbReference type="PROSITE" id="PS51186">
    <property type="entry name" value="GNAT"/>
    <property type="match status" value="1"/>
</dbReference>
<keyword evidence="3" id="KW-1185">Reference proteome</keyword>
<evidence type="ECO:0000313" key="2">
    <source>
        <dbReference type="EMBL" id="ESR23562.1"/>
    </source>
</evidence>
<dbReference type="RefSeq" id="WP_023433748.1">
    <property type="nucleotide sequence ID" value="NZ_AWXZ01000039.1"/>
</dbReference>
<dbReference type="Proteomes" id="UP000017819">
    <property type="component" value="Unassembled WGS sequence"/>
</dbReference>
<dbReference type="AlphaFoldDB" id="V4QUY6"/>
<name>V4QUY6_9HYPH</name>
<dbReference type="InterPro" id="IPR016181">
    <property type="entry name" value="Acyl_CoA_acyltransferase"/>
</dbReference>
<organism evidence="2 3">
    <name type="scientific">Lutibaculum baratangense AMV1</name>
    <dbReference type="NCBI Taxonomy" id="631454"/>
    <lineage>
        <taxon>Bacteria</taxon>
        <taxon>Pseudomonadati</taxon>
        <taxon>Pseudomonadota</taxon>
        <taxon>Alphaproteobacteria</taxon>
        <taxon>Hyphomicrobiales</taxon>
        <taxon>Tepidamorphaceae</taxon>
        <taxon>Lutibaculum</taxon>
    </lineage>
</organism>
<dbReference type="GO" id="GO:0016747">
    <property type="term" value="F:acyltransferase activity, transferring groups other than amino-acyl groups"/>
    <property type="evidence" value="ECO:0007669"/>
    <property type="project" value="InterPro"/>
</dbReference>
<dbReference type="PANTHER" id="PTHR43792:SF1">
    <property type="entry name" value="N-ACETYLTRANSFERASE DOMAIN-CONTAINING PROTEIN"/>
    <property type="match status" value="1"/>
</dbReference>
<accession>V4QUY6</accession>
<proteinExistence type="predicted"/>